<dbReference type="Proteomes" id="UP001469553">
    <property type="component" value="Unassembled WGS sequence"/>
</dbReference>
<protein>
    <submittedName>
        <fullName evidence="3">Uncharacterized protein</fullName>
    </submittedName>
</protein>
<keyword evidence="2" id="KW-1133">Transmembrane helix</keyword>
<keyword evidence="2" id="KW-0812">Transmembrane</keyword>
<evidence type="ECO:0000256" key="2">
    <source>
        <dbReference type="SAM" id="Phobius"/>
    </source>
</evidence>
<name>A0ABV0ZT29_9TELE</name>
<keyword evidence="2" id="KW-0472">Membrane</keyword>
<dbReference type="EMBL" id="JAHRIP010070485">
    <property type="protein sequence ID" value="MEQ2308972.1"/>
    <property type="molecule type" value="Genomic_DNA"/>
</dbReference>
<feature type="region of interest" description="Disordered" evidence="1">
    <location>
        <begin position="1"/>
        <end position="20"/>
    </location>
</feature>
<proteinExistence type="predicted"/>
<organism evidence="3 4">
    <name type="scientific">Ameca splendens</name>
    <dbReference type="NCBI Taxonomy" id="208324"/>
    <lineage>
        <taxon>Eukaryota</taxon>
        <taxon>Metazoa</taxon>
        <taxon>Chordata</taxon>
        <taxon>Craniata</taxon>
        <taxon>Vertebrata</taxon>
        <taxon>Euteleostomi</taxon>
        <taxon>Actinopterygii</taxon>
        <taxon>Neopterygii</taxon>
        <taxon>Teleostei</taxon>
        <taxon>Neoteleostei</taxon>
        <taxon>Acanthomorphata</taxon>
        <taxon>Ovalentaria</taxon>
        <taxon>Atherinomorphae</taxon>
        <taxon>Cyprinodontiformes</taxon>
        <taxon>Goodeidae</taxon>
        <taxon>Ameca</taxon>
    </lineage>
</organism>
<feature type="compositionally biased region" description="Basic and acidic residues" evidence="1">
    <location>
        <begin position="11"/>
        <end position="20"/>
    </location>
</feature>
<reference evidence="3 4" key="1">
    <citation type="submission" date="2021-06" db="EMBL/GenBank/DDBJ databases">
        <authorList>
            <person name="Palmer J.M."/>
        </authorList>
    </citation>
    <scope>NUCLEOTIDE SEQUENCE [LARGE SCALE GENOMIC DNA]</scope>
    <source>
        <strain evidence="3 4">AS_MEX2019</strain>
        <tissue evidence="3">Muscle</tissue>
    </source>
</reference>
<evidence type="ECO:0000256" key="1">
    <source>
        <dbReference type="SAM" id="MobiDB-lite"/>
    </source>
</evidence>
<evidence type="ECO:0000313" key="4">
    <source>
        <dbReference type="Proteomes" id="UP001469553"/>
    </source>
</evidence>
<gene>
    <name evidence="3" type="ORF">AMECASPLE_033771</name>
</gene>
<sequence>MVNTSVNLPQSKDRSGSTRSDCKIASHFTCPACPPSNTIHHLEEIARTARLPVNLSLRGLLTSPQNQPTHLQVCLALLPLTIRTTCLIVTTFFLLVSRSLKAKSTVTTKTDLAEHGGHCLIF</sequence>
<feature type="transmembrane region" description="Helical" evidence="2">
    <location>
        <begin position="70"/>
        <end position="96"/>
    </location>
</feature>
<feature type="compositionally biased region" description="Polar residues" evidence="1">
    <location>
        <begin position="1"/>
        <end position="10"/>
    </location>
</feature>
<accession>A0ABV0ZT29</accession>
<evidence type="ECO:0000313" key="3">
    <source>
        <dbReference type="EMBL" id="MEQ2308972.1"/>
    </source>
</evidence>
<comment type="caution">
    <text evidence="3">The sequence shown here is derived from an EMBL/GenBank/DDBJ whole genome shotgun (WGS) entry which is preliminary data.</text>
</comment>
<keyword evidence="4" id="KW-1185">Reference proteome</keyword>